<sequence>MSTLHVDTLIRLGNPRHQRQHFICASREGKLHATLPTLKRALADVSTQPTRLQQSFHPEMRLAGSAAIFRRFYGALQLKALHA</sequence>
<comment type="caution">
    <text evidence="1">The sequence shown here is derived from an EMBL/GenBank/DDBJ whole genome shotgun (WGS) entry which is preliminary data.</text>
</comment>
<gene>
    <name evidence="1" type="ORF">ABNW52_16335</name>
</gene>
<organism evidence="1 2">
    <name type="scientific">Vogesella oryzagri</name>
    <dbReference type="NCBI Taxonomy" id="3160864"/>
    <lineage>
        <taxon>Bacteria</taxon>
        <taxon>Pseudomonadati</taxon>
        <taxon>Pseudomonadota</taxon>
        <taxon>Betaproteobacteria</taxon>
        <taxon>Neisseriales</taxon>
        <taxon>Chromobacteriaceae</taxon>
        <taxon>Vogesella</taxon>
    </lineage>
</organism>
<keyword evidence="2" id="KW-1185">Reference proteome</keyword>
<dbReference type="RefSeq" id="WP_349590102.1">
    <property type="nucleotide sequence ID" value="NZ_JBEFLD010000009.1"/>
</dbReference>
<proteinExistence type="predicted"/>
<accession>A0ABV1MB45</accession>
<evidence type="ECO:0000313" key="2">
    <source>
        <dbReference type="Proteomes" id="UP001433638"/>
    </source>
</evidence>
<dbReference type="Proteomes" id="UP001433638">
    <property type="component" value="Unassembled WGS sequence"/>
</dbReference>
<dbReference type="EMBL" id="JBEFLD010000009">
    <property type="protein sequence ID" value="MEQ6292184.1"/>
    <property type="molecule type" value="Genomic_DNA"/>
</dbReference>
<reference evidence="1" key="1">
    <citation type="submission" date="2024-06" db="EMBL/GenBank/DDBJ databases">
        <title>Genome sequence of Vogesella sp. MAHUQ-64.</title>
        <authorList>
            <person name="Huq M.A."/>
        </authorList>
    </citation>
    <scope>NUCLEOTIDE SEQUENCE</scope>
    <source>
        <strain evidence="1">MAHUQ-64</strain>
    </source>
</reference>
<name>A0ABV1MB45_9NEIS</name>
<evidence type="ECO:0000313" key="1">
    <source>
        <dbReference type="EMBL" id="MEQ6292184.1"/>
    </source>
</evidence>
<protein>
    <submittedName>
        <fullName evidence="1">Uncharacterized protein</fullName>
    </submittedName>
</protein>